<keyword evidence="1" id="KW-0472">Membrane</keyword>
<feature type="transmembrane region" description="Helical" evidence="1">
    <location>
        <begin position="44"/>
        <end position="69"/>
    </location>
</feature>
<evidence type="ECO:0000256" key="1">
    <source>
        <dbReference type="SAM" id="Phobius"/>
    </source>
</evidence>
<sequence>MLVYVILVALLLFDAYNVYKGKKSKDDFLKLSLAPLLELLALMALYDLGYINQITAGVLIIPIGAYYFYQSSKKRREKK</sequence>
<keyword evidence="1" id="KW-1133">Transmembrane helix</keyword>
<name>A0A937K3W8_9CLOT</name>
<evidence type="ECO:0000313" key="2">
    <source>
        <dbReference type="EMBL" id="MBL4932037.1"/>
    </source>
</evidence>
<dbReference type="AlphaFoldDB" id="A0A937K3W8"/>
<gene>
    <name evidence="2" type="ORF">JK634_09500</name>
</gene>
<keyword evidence="1" id="KW-0812">Transmembrane</keyword>
<dbReference type="Proteomes" id="UP000623681">
    <property type="component" value="Unassembled WGS sequence"/>
</dbReference>
<dbReference type="EMBL" id="JAESWA010000022">
    <property type="protein sequence ID" value="MBL4932037.1"/>
    <property type="molecule type" value="Genomic_DNA"/>
</dbReference>
<comment type="caution">
    <text evidence="2">The sequence shown here is derived from an EMBL/GenBank/DDBJ whole genome shotgun (WGS) entry which is preliminary data.</text>
</comment>
<proteinExistence type="predicted"/>
<accession>A0A937K3W8</accession>
<evidence type="ECO:0000313" key="3">
    <source>
        <dbReference type="Proteomes" id="UP000623681"/>
    </source>
</evidence>
<organism evidence="2 3">
    <name type="scientific">Clostridium paridis</name>
    <dbReference type="NCBI Taxonomy" id="2803863"/>
    <lineage>
        <taxon>Bacteria</taxon>
        <taxon>Bacillati</taxon>
        <taxon>Bacillota</taxon>
        <taxon>Clostridia</taxon>
        <taxon>Eubacteriales</taxon>
        <taxon>Clostridiaceae</taxon>
        <taxon>Clostridium</taxon>
    </lineage>
</organism>
<keyword evidence="3" id="KW-1185">Reference proteome</keyword>
<reference evidence="2" key="1">
    <citation type="submission" date="2021-01" db="EMBL/GenBank/DDBJ databases">
        <title>Genome public.</title>
        <authorList>
            <person name="Liu C."/>
            <person name="Sun Q."/>
        </authorList>
    </citation>
    <scope>NUCLEOTIDE SEQUENCE</scope>
    <source>
        <strain evidence="2">YIM B02565</strain>
    </source>
</reference>
<protein>
    <submittedName>
        <fullName evidence="2">Uncharacterized protein</fullName>
    </submittedName>
</protein>
<dbReference type="RefSeq" id="WP_202767414.1">
    <property type="nucleotide sequence ID" value="NZ_JAESWA010000022.1"/>
</dbReference>